<dbReference type="PROSITE" id="PS00061">
    <property type="entry name" value="ADH_SHORT"/>
    <property type="match status" value="1"/>
</dbReference>
<sequence>MGRVLITGASSGIGKQLALDYASGGWEVIACGRDGAKLTAVAATSPLIIPLCFDITDLQATREALQGRQADLVILCAGTCEYLDNGVVDAEKVMRVMNTNFSGPVNCLDALLPGLAPGSRIALVGSVAWLLPFSRSEAYGASKAALAFFARSLAVDLAKRQIHISLIQPGFVETPLTSRNDFPMPMMVSVAQASKHIRKKLARGASEIAFPPLFARLLKVLSLLPVSLQQWLCRKMVK</sequence>
<evidence type="ECO:0000313" key="5">
    <source>
        <dbReference type="Proteomes" id="UP000007257"/>
    </source>
</evidence>
<accession>A0A0H3FF14</accession>
<reference evidence="3 5" key="2">
    <citation type="journal article" date="2012" name="J. Bacteriol.">
        <title>Complete Genome Sequence of Rahnella sp. Strain Y9602, a Gammaproteobacterium Isolate from Metal- and Radionuclide-Contaminated Soil.</title>
        <authorList>
            <person name="Martinez R.J."/>
            <person name="Bruce D."/>
            <person name="Detter C."/>
            <person name="Goodwin L.A."/>
            <person name="Han J."/>
            <person name="Han C.S."/>
            <person name="Held B."/>
            <person name="Land M.L."/>
            <person name="Mikhailova N."/>
            <person name="Nolan M."/>
            <person name="Pennacchio L."/>
            <person name="Pitluck S."/>
            <person name="Tapia R."/>
            <person name="Woyke T."/>
            <person name="Sobecky P.A."/>
        </authorList>
    </citation>
    <scope>NUCLEOTIDE SEQUENCE [LARGE SCALE GENOMIC DNA]</scope>
    <source>
        <strain evidence="3 5">Y9602</strain>
    </source>
</reference>
<dbReference type="Pfam" id="PF00106">
    <property type="entry name" value="adh_short"/>
    <property type="match status" value="1"/>
</dbReference>
<evidence type="ECO:0000313" key="3">
    <source>
        <dbReference type="EMBL" id="ADW74631.1"/>
    </source>
</evidence>
<dbReference type="eggNOG" id="COG0300">
    <property type="taxonomic scope" value="Bacteria"/>
</dbReference>
<dbReference type="AlphaFoldDB" id="A0A0H3FF14"/>
<dbReference type="GO" id="GO:0016020">
    <property type="term" value="C:membrane"/>
    <property type="evidence" value="ECO:0007669"/>
    <property type="project" value="TreeGrafter"/>
</dbReference>
<dbReference type="OrthoDB" id="9810734at2"/>
<dbReference type="Proteomes" id="UP000007257">
    <property type="component" value="Chromosome"/>
</dbReference>
<dbReference type="InterPro" id="IPR036291">
    <property type="entry name" value="NAD(P)-bd_dom_sf"/>
</dbReference>
<dbReference type="PANTHER" id="PTHR44196:SF1">
    <property type="entry name" value="DEHYDROGENASE_REDUCTASE SDR FAMILY MEMBER 7B"/>
    <property type="match status" value="1"/>
</dbReference>
<reference evidence="4 6" key="3">
    <citation type="submission" date="2024-09" db="EMBL/GenBank/DDBJ databases">
        <title>Genomes of Rahnella.</title>
        <authorList>
            <person name="Mnguni F.C."/>
            <person name="Shin G.Y."/>
            <person name="Coutinho T."/>
        </authorList>
    </citation>
    <scope>NUCLEOTIDE SEQUENCE [LARGE SCALE GENOMIC DNA]</scope>
    <source>
        <strain evidence="4 6">20WA0057</strain>
    </source>
</reference>
<protein>
    <submittedName>
        <fullName evidence="4">SDR family NAD(P)-dependent oxidoreductase</fullName>
    </submittedName>
    <submittedName>
        <fullName evidence="3">Short-chain dehydrogenase/reductase SDR</fullName>
    </submittedName>
</protein>
<dbReference type="PANTHER" id="PTHR44196">
    <property type="entry name" value="DEHYDROGENASE/REDUCTASE SDR FAMILY MEMBER 7B"/>
    <property type="match status" value="1"/>
</dbReference>
<dbReference type="InterPro" id="IPR002347">
    <property type="entry name" value="SDR_fam"/>
</dbReference>
<keyword evidence="2" id="KW-0560">Oxidoreductase</keyword>
<dbReference type="EMBL" id="CP002505">
    <property type="protein sequence ID" value="ADW74631.1"/>
    <property type="molecule type" value="Genomic_DNA"/>
</dbReference>
<dbReference type="GeneID" id="95416386"/>
<dbReference type="Proteomes" id="UP001598201">
    <property type="component" value="Unassembled WGS sequence"/>
</dbReference>
<dbReference type="PRINTS" id="PR00081">
    <property type="entry name" value="GDHRDH"/>
</dbReference>
<reference evidence="5" key="1">
    <citation type="submission" date="2011-01" db="EMBL/GenBank/DDBJ databases">
        <title>Complete sequence of chromosome of Rahnella sp. Y9602.</title>
        <authorList>
            <consortium name="US DOE Joint Genome Institute"/>
            <person name="Lucas S."/>
            <person name="Copeland A."/>
            <person name="Lapidus A."/>
            <person name="Cheng J.-F."/>
            <person name="Goodwin L."/>
            <person name="Pitluck S."/>
            <person name="Lu M."/>
            <person name="Detter J.C."/>
            <person name="Han C."/>
            <person name="Tapia R."/>
            <person name="Land M."/>
            <person name="Hauser L."/>
            <person name="Kyrpides N."/>
            <person name="Ivanova N."/>
            <person name="Ovchinnikova G."/>
            <person name="Pagani I."/>
            <person name="Sobecky P.A."/>
            <person name="Martinez R.J."/>
            <person name="Woyke T."/>
        </authorList>
    </citation>
    <scope>NUCLEOTIDE SEQUENCE [LARGE SCALE GENOMIC DNA]</scope>
    <source>
        <strain evidence="5">Y9602</strain>
    </source>
</reference>
<dbReference type="HOGENOM" id="CLU_010194_2_1_6"/>
<dbReference type="SUPFAM" id="SSF51735">
    <property type="entry name" value="NAD(P)-binding Rossmann-fold domains"/>
    <property type="match status" value="1"/>
</dbReference>
<evidence type="ECO:0000256" key="2">
    <source>
        <dbReference type="ARBA" id="ARBA00023002"/>
    </source>
</evidence>
<gene>
    <name evidence="3" type="ordered locus">Rahaq_3037</name>
    <name evidence="4" type="ORF">ACFPK4_20630</name>
</gene>
<comment type="similarity">
    <text evidence="1">Belongs to the short-chain dehydrogenases/reductases (SDR) family.</text>
</comment>
<proteinExistence type="inferred from homology"/>
<dbReference type="EMBL" id="JBHUCJ010000066">
    <property type="protein sequence ID" value="MFD3225958.1"/>
    <property type="molecule type" value="Genomic_DNA"/>
</dbReference>
<dbReference type="KEGG" id="rah:Rahaq_3037"/>
<evidence type="ECO:0000313" key="4">
    <source>
        <dbReference type="EMBL" id="MFD3225958.1"/>
    </source>
</evidence>
<dbReference type="GO" id="GO:0016491">
    <property type="term" value="F:oxidoreductase activity"/>
    <property type="evidence" value="ECO:0007669"/>
    <property type="project" value="UniProtKB-KW"/>
</dbReference>
<name>A0A0H3FF14_RAHSY</name>
<dbReference type="RefSeq" id="WP_013576327.1">
    <property type="nucleotide sequence ID" value="NC_015061.1"/>
</dbReference>
<evidence type="ECO:0000256" key="1">
    <source>
        <dbReference type="ARBA" id="ARBA00006484"/>
    </source>
</evidence>
<keyword evidence="6" id="KW-1185">Reference proteome</keyword>
<dbReference type="InterPro" id="IPR020904">
    <property type="entry name" value="Sc_DH/Rdtase_CS"/>
</dbReference>
<organism evidence="3 5">
    <name type="scientific">Rahnella sp. (strain Y9602)</name>
    <dbReference type="NCBI Taxonomy" id="2703885"/>
    <lineage>
        <taxon>Bacteria</taxon>
        <taxon>Pseudomonadati</taxon>
        <taxon>Pseudomonadota</taxon>
        <taxon>Gammaproteobacteria</taxon>
        <taxon>Enterobacterales</taxon>
        <taxon>Yersiniaceae</taxon>
        <taxon>Rahnella</taxon>
    </lineage>
</organism>
<evidence type="ECO:0000313" key="6">
    <source>
        <dbReference type="Proteomes" id="UP001598201"/>
    </source>
</evidence>
<dbReference type="Gene3D" id="3.40.50.720">
    <property type="entry name" value="NAD(P)-binding Rossmann-like Domain"/>
    <property type="match status" value="1"/>
</dbReference>